<feature type="compositionally biased region" description="Gly residues" evidence="1">
    <location>
        <begin position="1"/>
        <end position="10"/>
    </location>
</feature>
<evidence type="ECO:0000313" key="2">
    <source>
        <dbReference type="EMBL" id="GLI27695.1"/>
    </source>
</evidence>
<organism evidence="2 3">
    <name type="scientific">Agromyces rhizosphaerae</name>
    <dbReference type="NCBI Taxonomy" id="88374"/>
    <lineage>
        <taxon>Bacteria</taxon>
        <taxon>Bacillati</taxon>
        <taxon>Actinomycetota</taxon>
        <taxon>Actinomycetes</taxon>
        <taxon>Micrococcales</taxon>
        <taxon>Microbacteriaceae</taxon>
        <taxon>Agromyces</taxon>
    </lineage>
</organism>
<comment type="caution">
    <text evidence="2">The sequence shown here is derived from an EMBL/GenBank/DDBJ whole genome shotgun (WGS) entry which is preliminary data.</text>
</comment>
<gene>
    <name evidence="2" type="ORF">ARHIZOSPH14_19370</name>
</gene>
<proteinExistence type="predicted"/>
<dbReference type="EMBL" id="BSDP01000001">
    <property type="protein sequence ID" value="GLI27695.1"/>
    <property type="molecule type" value="Genomic_DNA"/>
</dbReference>
<keyword evidence="3" id="KW-1185">Reference proteome</keyword>
<reference evidence="2" key="1">
    <citation type="submission" date="2022-12" db="EMBL/GenBank/DDBJ databases">
        <title>Reference genome sequencing for broad-spectrum identification of bacterial and archaeal isolates by mass spectrometry.</title>
        <authorList>
            <person name="Sekiguchi Y."/>
            <person name="Tourlousse D.M."/>
        </authorList>
    </citation>
    <scope>NUCLEOTIDE SEQUENCE</scope>
    <source>
        <strain evidence="2">14</strain>
    </source>
</reference>
<protein>
    <submittedName>
        <fullName evidence="2">Uncharacterized protein</fullName>
    </submittedName>
</protein>
<sequence>MRAVGSGGGARSRLRRGGFGQGVGGDVRRGTAHVATRRMQGGGERWGRSPDTAYAGRRMQGWGSQRKRTGARARRTSIGGK</sequence>
<evidence type="ECO:0000313" key="3">
    <source>
        <dbReference type="Proteomes" id="UP001144396"/>
    </source>
</evidence>
<dbReference type="AlphaFoldDB" id="A0A9W6CXX8"/>
<name>A0A9W6CXX8_9MICO</name>
<dbReference type="Proteomes" id="UP001144396">
    <property type="component" value="Unassembled WGS sequence"/>
</dbReference>
<feature type="compositionally biased region" description="Basic residues" evidence="1">
    <location>
        <begin position="65"/>
        <end position="75"/>
    </location>
</feature>
<feature type="region of interest" description="Disordered" evidence="1">
    <location>
        <begin position="1"/>
        <end position="81"/>
    </location>
</feature>
<accession>A0A9W6CXX8</accession>
<evidence type="ECO:0000256" key="1">
    <source>
        <dbReference type="SAM" id="MobiDB-lite"/>
    </source>
</evidence>